<feature type="region of interest" description="Disordered" evidence="1">
    <location>
        <begin position="3631"/>
        <end position="3676"/>
    </location>
</feature>
<feature type="region of interest" description="Disordered" evidence="1">
    <location>
        <begin position="302"/>
        <end position="329"/>
    </location>
</feature>
<dbReference type="GO" id="GO:0035267">
    <property type="term" value="C:NuA4 histone acetyltransferase complex"/>
    <property type="evidence" value="ECO:0007669"/>
    <property type="project" value="TreeGrafter"/>
</dbReference>
<dbReference type="GO" id="GO:0006355">
    <property type="term" value="P:regulation of DNA-templated transcription"/>
    <property type="evidence" value="ECO:0007669"/>
    <property type="project" value="TreeGrafter"/>
</dbReference>
<dbReference type="Pfam" id="PF02259">
    <property type="entry name" value="FAT"/>
    <property type="match status" value="1"/>
</dbReference>
<feature type="compositionally biased region" description="Low complexity" evidence="1">
    <location>
        <begin position="3100"/>
        <end position="3118"/>
    </location>
</feature>
<evidence type="ECO:0000313" key="3">
    <source>
        <dbReference type="WBParaSite" id="MCU_008158-RB"/>
    </source>
</evidence>
<feature type="region of interest" description="Disordered" evidence="1">
    <location>
        <begin position="3094"/>
        <end position="3118"/>
    </location>
</feature>
<feature type="compositionally biased region" description="Low complexity" evidence="1">
    <location>
        <begin position="1752"/>
        <end position="1761"/>
    </location>
</feature>
<protein>
    <submittedName>
        <fullName evidence="3">FATC domain-containing protein</fullName>
    </submittedName>
</protein>
<dbReference type="InterPro" id="IPR050517">
    <property type="entry name" value="DDR_Repair_Kinase"/>
</dbReference>
<feature type="compositionally biased region" description="Acidic residues" evidence="1">
    <location>
        <begin position="1120"/>
        <end position="1131"/>
    </location>
</feature>
<dbReference type="GO" id="GO:0000124">
    <property type="term" value="C:SAGA complex"/>
    <property type="evidence" value="ECO:0007669"/>
    <property type="project" value="TreeGrafter"/>
</dbReference>
<evidence type="ECO:0000259" key="2">
    <source>
        <dbReference type="PROSITE" id="PS51190"/>
    </source>
</evidence>
<dbReference type="Pfam" id="PF20175">
    <property type="entry name" value="Tra1_central"/>
    <property type="match status" value="1"/>
</dbReference>
<dbReference type="InterPro" id="IPR016024">
    <property type="entry name" value="ARM-type_fold"/>
</dbReference>
<dbReference type="InterPro" id="IPR003152">
    <property type="entry name" value="FATC_dom"/>
</dbReference>
<sequence length="4607" mass="507151">MESVLQSVFTVTKVQTKELRSDSSPSVYHILPKSCFSLKVMQEIPILVVLMYQLFKQQIHDQVSEFIPLIMEFINMKPLSEPSQDPSTRKGKFIDFMAAQVKTLSFLAYVIKIYQELVEQHSSALVKGMMNLLVTCPPSVTNMRKEFFIATRHILSTQEIRPKFLSVLDDLMNEDTLIGQGFTVRDALRPLAYSTLADLTHHLRSELSLTKMARATDLFGRNMFDDSLPFSIQQMSLRLLLNLAECIRLRVTASATSDAARKPINAPAARRLLLQIMRLCVLKCQLVAEHYLPEIESRCLKEETENPVDQKPLASEDVESEGATTSTCVGAGSTGRHDPFLTSEALTQGHLSFGDLRALTKALATGMRAVVTSLTQCPHWSATEDDSYLVGEPQNSASVPLSKQLLPTETLVLTDYLTYGLRMIDVLRIISKDGQLYLRGPHSGAKYPDERFLLETLAMTFVPISSASFREIFSVKIEYIVDWCRKSPLFYAHFAFHLLSQSSQTSNFGHILLSFLVDRLEKLGDGTDVSFTYMRLLKFCFNSVNMPGTDNEHVMKLHLRRIVQGSMQYCLEAREPTAYLTLLRTLFRSIGGGAHDKLYREFFPLLPEMLTTLNRLLRSAHRTYARDLLGELCVIVPVRLSTLLPYLSLLMEPLIYVLNCNTVNQGLRTLELCVDNMQPDFLYEHLYPVRGDMLLALYTSLHSQSEYVQKMAFKVLGKLGRYNRADISDVQRLNLSIGCGEPGPLLRFWLHEFPQSPVDLPIRSLVDVCVEAIQDTSMDPLNRLRAWEFLRGICFSALNFHTYTKTTGGSSSFTFVDSLPTFPLQQLFEQVRQLESTGPANFNGKPSIHHQVMVRVIGGIFLTTLAPYAVGDSGVFLTFLIRHLTLLSLLEPGEGNQSPSTKLDTPDPNCSNLEGTLESRLLIDAICFVMGHEDKEFVQIGYILLDEVIFTATATLEAVLNEIKTPCSSALDVLVRLPLMQYLSKAITDMLYHPSWFVKWGGCCMLLRLRHRLPTTWFKEYLLGFLRGLIHCFHDLANQMGQGALSLARECATSLVEFVFSAEAILLQAMVATNKEESSTQSRESSKRTVTSRRRAAATTKRGTNPAKRKSASSKGDCESPGDDSPEEADTSDATASSSALTETPLMKAVLPELVEALLSETKVVREQARSLLRLVSECLSLPLGTILKPYLPLIDAWLPPKNRLNRLTSLPLSTQIAVLETNYFLCREGPELLQYCPATRRCDNRFLFDLRAIMDAPLPAASTTGQPSIIRGNSAPHQTLLSSLQLQQAIDLKVTACQVLSTTHYLEGQKSATLAALFKGMCCDSSAVHKPAFDSTMEFVKHTTVDVELRHTYVKPILQNLRQPASVRLATVRQLAYCAELFPSTFSERFCETIQAIQTSVASVSSPDTLLKSVELLSALIDLFHLIPLAGEKYVKVLMNLVIRVEQTLNAEQTSQLRLPLLRFLVRYPEETFRQLLTGFTRPHDGHAHRLILYMMTLPESKPLADYLIANTSILTDLLRLNEKDPDSVYHQTPFRLPRSKGPLMQASPSHLALRLLHSLHIQRPGWLASTLSSSTDDESILTSCDSPVVQTLLNYWGSASFVERHSSLTLIQLQQLQPSVDLELLLDDPSESGRKSFAINQHSTPASAEAATNQAMAGVKVASGLMEFAHWDEPSLILDCLIACAEVRPEDFDLLFYVVGGMSRLRCVGYNSLNQYLQRLVLHSPISWHRALFLHFIKVISRRSEINVASSGSSSSSKTGSKKKQVLSDTSTDSGPMLSLQQYLNTPESQFKLLSQLILPCVQQALEKSPAEFVSLRNAANADVPSEDDLVHLFVDVLLSDEAAKNCTGLRIMYYQLASLFVYYAPEYVQDSTVKTQSYRLRAITAFAWPCVTSNLNVVDLQEKYTGLQVLAHLIARFNQIMGKATLQVFHCLAKGTHTEVKKIVNPALDILLPAWVTGPEEQKVLAASTRKILTEDHGTQSCIHLLSLIVRHADLFYPVRQSILNLIIIVISRLSSQQLPIDQRRLILDVIEVIVRWDQRSGSEQALVNPLQSVDSPVLHAEPTASDEAPPLQPLSSSDHQIIMPIDKGQRDQLTNTMIRFACQSIDATQNGISSEASARKALSQVEFTLSSDVWGGGNCDLRLTFIDRLLCPDEASCQSGGAQQQNQNQPHTIGALQSSGIFMTLEVLRVVYSTLESPTLLANVKCFSKSLTNLFTRYPMNVRLIRACASFVKALLTKFPADLSSRQKITSFPELYELYDVVLKFIQESFTLFGEGTNKAAFVSRLQSAFCLLTTTQQVPINPYSFVDRCLTQLMKLFHRLIHDVTSPVANGSPQDNASTNQLTELLIQGLDIFKSRLNVVNTETRKSAFGPDLMHILDRSKDPKLFRAVVRTLRDWVNVPKAEEHFAPTTREKVAFFVRLWAAYPRWVEQPEVARDILECLYQVFSNISQKTHDIFVKMEQAFCCGLLSPLPDVREKYIDLFLTGSDITATPFLVDRPVNENKSEPAAALSAPPTKSNLLTRLLFLLTSNSWDEAHFKDGFWLPVFFDVILCDADLTRPGIIAQAEARFASLVATRNDQSSSVSVSAAPSDPFETGDVEMLKLKPDSEGSSSLMETQGQTSKSTFQRLMEQQAAAFIQLKSISFRDTLRGFLSLVHLRPAIASEMFGQLWHCLWHRFLLRESENFTSLVGPGVLTDPQVPHLTEDPVNPPAPSTEASSSLEASQKPSPLAATAGTVSGEGTPKLSPRELRGFLLSQINRFITSDDHVNPNECIPSPLGCFVAGLATTKDSLLLSLPLPVLSYVGYNHNQWYTMALVLEFLCARGQQVSLLKGHNSPVDNDLTYSLEPAVDGSGDASEAPGSVPLGTAALSLIALYDAMAEGDHFVSAWWHRLSSNCAGSHRLKNQLNPPGPRLSPERSSDFLTALTAFSQGGLTKGLETALGLLSSRSATCDALPAYPAASNVDSSSLALFSDQINKTRLNEYCIRALKQMGQWDNLETLASVGVAQNPGTSVPSTVSAAATGCSPFWGLRVDAAWRHRDWSEVFSGLSALAGEAPRHEHWRLALIQASACVAGRRAGSGDYDSFVGGAGGQSASGGPPTSSGTISSGDTNSGGNAMQPGLLQIIESESHRVMCCILSEWRRLPHIISNQHIRLLQACQQAIEINEGNILLMQHCAHSLTTGGSTSSTPSGSAGRSSMTPTMYDYKTVFRSWQGRPPLISDDLCFWNDLLTWRQIVLEKIINNSAYSHKFTQERNNLLGMCHRERSLTLVQMVKGYRKCGLSNLAQKRLDAYSHGNLPPMFEKTKQEIKLKIADSRKEELLEGLELMEKTNIQQYEKKDKAKFFCYKAVFFSHFNKGDEATKNFGYATQMQDNLHKAWSVFGDFLENVYSSNRTAKRETAVSSTGVFAMQALMEAATVAGTSQRTSHPDLARSIWLLTLDDAGDFHGSPAGTPSATAANTSPTTSSVSTIASGSQSQRLARMFEERASRVHPDAFLPWLPSLSTCLLRPEGRFVASALRGIALAYPTALASVLRGLQHQLATEVDRDRRISAALTELSPDQRRRLDEAYGHCLDLARDESRKRAASSVTTGPVDHAQLQASVSAGAAAKRTKKRVVVVMRGAEGEKLGETTSCQPSESIREAPSSDLQDLELDDDDPDAVNPTTAEESPVGDFEYVGGVHTSYMSPSVGEGLHRVNLLFAQLRQRHPARLYVSDRFVECTAGRLLPSWSENLLLHLRKVLSQLHKLVWAQVSHLVRSPSSAASPVQATLQSVTSFILPSWMYKELFDIISRCGLPPPNPATTDDFATDDSDNRPASSLSFSENAQLAYTILAREADSDPCFKPLKEKLLAMISNAESKSVFEVIMLLTNELIPLVEKRVEMLPHTFYLSDRGAGFLIELIAASSCQSLQGPLPRLYQGISTSTGTASAAVSYSSSALIELPGEAIRLKTVPALNPQNNFYNHSNHQQLSTANEAQQPHLLYLADIIPTVVRVPSGGGRRLAVRANNGRMFHYDIPCLPRELPAGRAVSLASTDCTEATSLAPALMAYDGWRETWCPPHLFQVLNDIAARCPETAKRRLRLVTSRTLDVGPCGMRITQAGTSAPAASVVAANSIAFGNPTVTGVGSLLAQQLHSTAASSAATGQLQAGGLPFTVPTGPPSMLPPKPSPDFDAAFPRPDAFSEQQQQQPQQSEKHPATSNPTVSNANCSGYAGSRGVALEVAGQPAGLDTGCYAACVTLADVVDAAALNVPSTTRPLTSRQLIAAFFDRLSGLATTDVKLSTLKSSLVKIFEDLLQLVPQASSLNVPAHSPLGFLNDECNTSGSVVQVWAYRRFVDAESYWLFRHGVALCSGSLGLAEILFSMTPLSATGVILDPRVGRLESRGLCFDLPATPNATITPQFHQQKEPRPVDLVSKSSTALASIFASNFAPLVQPAAAPPNRASVAPAVCLPSRPAPLRLTPQLAALICQPGVPATVGPFAAAMSTMNQAVVQRRATVIACLRTLLRDDFILWHRGRQAAVHANLLADLLDIDNDDAAMGTSKSPINVPDLSNECLVQMIALSVEGFSHRSRVLSSSDKTLGDVINGACSHENLARMDPSWLPWF</sequence>
<feature type="region of interest" description="Disordered" evidence="1">
    <location>
        <begin position="1076"/>
        <end position="1140"/>
    </location>
</feature>
<feature type="compositionally biased region" description="Polar residues" evidence="1">
    <location>
        <begin position="4200"/>
        <end position="4209"/>
    </location>
</feature>
<feature type="compositionally biased region" description="Low complexity" evidence="1">
    <location>
        <begin position="3453"/>
        <end position="3477"/>
    </location>
</feature>
<feature type="region of interest" description="Disordered" evidence="1">
    <location>
        <begin position="2701"/>
        <end position="2749"/>
    </location>
</feature>
<organism evidence="3">
    <name type="scientific">Mesocestoides corti</name>
    <name type="common">Flatworm</name>
    <dbReference type="NCBI Taxonomy" id="53468"/>
    <lineage>
        <taxon>Eukaryota</taxon>
        <taxon>Metazoa</taxon>
        <taxon>Spiralia</taxon>
        <taxon>Lophotrochozoa</taxon>
        <taxon>Platyhelminthes</taxon>
        <taxon>Cestoda</taxon>
        <taxon>Eucestoda</taxon>
        <taxon>Cyclophyllidea</taxon>
        <taxon>Mesocestoididae</taxon>
        <taxon>Mesocestoides</taxon>
    </lineage>
</organism>
<feature type="region of interest" description="Disordered" evidence="1">
    <location>
        <begin position="1751"/>
        <end position="1776"/>
    </location>
</feature>
<feature type="region of interest" description="Disordered" evidence="1">
    <location>
        <begin position="3453"/>
        <end position="3478"/>
    </location>
</feature>
<proteinExistence type="predicted"/>
<dbReference type="InterPro" id="IPR046807">
    <property type="entry name" value="Tra1_central"/>
</dbReference>
<feature type="domain" description="FATC" evidence="2">
    <location>
        <begin position="4562"/>
        <end position="4607"/>
    </location>
</feature>
<dbReference type="PANTHER" id="PTHR11139">
    <property type="entry name" value="ATAXIA TELANGIECTASIA MUTATED ATM -RELATED"/>
    <property type="match status" value="1"/>
</dbReference>
<dbReference type="SMART" id="SM01343">
    <property type="entry name" value="FATC"/>
    <property type="match status" value="1"/>
</dbReference>
<reference evidence="3" key="1">
    <citation type="submission" date="2019-11" db="UniProtKB">
        <authorList>
            <consortium name="WormBaseParasite"/>
        </authorList>
    </citation>
    <scope>IDENTIFICATION</scope>
</reference>
<feature type="compositionally biased region" description="Pro residues" evidence="1">
    <location>
        <begin position="4160"/>
        <end position="4171"/>
    </location>
</feature>
<dbReference type="GO" id="GO:0005634">
    <property type="term" value="C:nucleus"/>
    <property type="evidence" value="ECO:0007669"/>
    <property type="project" value="TreeGrafter"/>
</dbReference>
<evidence type="ECO:0000256" key="1">
    <source>
        <dbReference type="SAM" id="MobiDB-lite"/>
    </source>
</evidence>
<dbReference type="PROSITE" id="PS51190">
    <property type="entry name" value="FATC"/>
    <property type="match status" value="1"/>
</dbReference>
<dbReference type="Pfam" id="PF20206">
    <property type="entry name" value="Tra1_ring"/>
    <property type="match status" value="2"/>
</dbReference>
<dbReference type="InterPro" id="IPR003151">
    <property type="entry name" value="PIK-rel_kinase_FAT"/>
</dbReference>
<accession>A0A5K3FG34</accession>
<dbReference type="GO" id="GO:0006281">
    <property type="term" value="P:DNA repair"/>
    <property type="evidence" value="ECO:0007669"/>
    <property type="project" value="TreeGrafter"/>
</dbReference>
<dbReference type="PANTHER" id="PTHR11139:SF1">
    <property type="entry name" value="TRANSFORMATION_TRANSCRIPTION DOMAIN-ASSOCIATED PROTEIN"/>
    <property type="match status" value="1"/>
</dbReference>
<feature type="compositionally biased region" description="Polar residues" evidence="1">
    <location>
        <begin position="2719"/>
        <end position="2731"/>
    </location>
</feature>
<dbReference type="SUPFAM" id="SSF48371">
    <property type="entry name" value="ARM repeat"/>
    <property type="match status" value="3"/>
</dbReference>
<dbReference type="WBParaSite" id="MCU_008158-RB">
    <property type="protein sequence ID" value="MCU_008158-RB"/>
    <property type="gene ID" value="MCU_008158"/>
</dbReference>
<name>A0A5K3FG34_MESCO</name>
<feature type="compositionally biased region" description="Acidic residues" evidence="1">
    <location>
        <begin position="3653"/>
        <end position="3663"/>
    </location>
</feature>
<dbReference type="InterPro" id="IPR046805">
    <property type="entry name" value="Tra1_ring"/>
</dbReference>
<feature type="region of interest" description="Disordered" evidence="1">
    <location>
        <begin position="4152"/>
        <end position="4209"/>
    </location>
</feature>